<dbReference type="OrthoDB" id="9802309at2"/>
<dbReference type="GO" id="GO:0003723">
    <property type="term" value="F:RNA binding"/>
    <property type="evidence" value="ECO:0007669"/>
    <property type="project" value="InterPro"/>
</dbReference>
<reference evidence="9" key="1">
    <citation type="submission" date="2018-09" db="EMBL/GenBank/DDBJ databases">
        <authorList>
            <person name="Livingstone P.G."/>
            <person name="Whitworth D.E."/>
        </authorList>
    </citation>
    <scope>NUCLEOTIDE SEQUENCE [LARGE SCALE GENOMIC DNA]</scope>
    <source>
        <strain evidence="9">CA043D</strain>
    </source>
</reference>
<dbReference type="Pfam" id="PF01509">
    <property type="entry name" value="TruB_N"/>
    <property type="match status" value="1"/>
</dbReference>
<accession>A0A3A8K6A9</accession>
<comment type="function">
    <text evidence="5">Responsible for synthesis of pseudouridine from uracil-55 in the psi GC loop of transfer RNAs.</text>
</comment>
<dbReference type="AlphaFoldDB" id="A0A3A8K6A9"/>
<dbReference type="InterPro" id="IPR032819">
    <property type="entry name" value="TruB_C"/>
</dbReference>
<dbReference type="GO" id="GO:0160148">
    <property type="term" value="F:tRNA pseudouridine(55) synthase activity"/>
    <property type="evidence" value="ECO:0007669"/>
    <property type="project" value="UniProtKB-EC"/>
</dbReference>
<comment type="caution">
    <text evidence="8">The sequence shown here is derived from an EMBL/GenBank/DDBJ whole genome shotgun (WGS) entry which is preliminary data.</text>
</comment>
<feature type="domain" description="tRNA pseudouridylate synthase B C-terminal" evidence="7">
    <location>
        <begin position="184"/>
        <end position="213"/>
    </location>
</feature>
<evidence type="ECO:0000313" key="9">
    <source>
        <dbReference type="Proteomes" id="UP000268313"/>
    </source>
</evidence>
<evidence type="ECO:0000256" key="3">
    <source>
        <dbReference type="ARBA" id="ARBA00022694"/>
    </source>
</evidence>
<dbReference type="PANTHER" id="PTHR13767:SF2">
    <property type="entry name" value="PSEUDOURIDYLATE SYNTHASE TRUB1"/>
    <property type="match status" value="1"/>
</dbReference>
<dbReference type="GO" id="GO:0031119">
    <property type="term" value="P:tRNA pseudouridine synthesis"/>
    <property type="evidence" value="ECO:0007669"/>
    <property type="project" value="UniProtKB-UniRule"/>
</dbReference>
<feature type="active site" description="Nucleophile" evidence="5">
    <location>
        <position position="49"/>
    </location>
</feature>
<dbReference type="GO" id="GO:1990481">
    <property type="term" value="P:mRNA pseudouridine synthesis"/>
    <property type="evidence" value="ECO:0007669"/>
    <property type="project" value="TreeGrafter"/>
</dbReference>
<evidence type="ECO:0000256" key="5">
    <source>
        <dbReference type="HAMAP-Rule" id="MF_01080"/>
    </source>
</evidence>
<gene>
    <name evidence="5 8" type="primary">truB</name>
    <name evidence="8" type="ORF">D7X32_13210</name>
</gene>
<sequence>MERRMTPGLYLTHKPVGATSFATVRAFQEEAQATRPGRRTALVHGGTLDPFAEGLLLMLVGPATHLFEHLHAAPKVYEARVEWGTEMDTGDLHGRPVHQGDASALTPERLDEALRPFLGWTDQVPPATSAKKLGGEPAYRKAHRGEAVDLPPSRVYLHAARWLSHDLPGASVLELTCRGGYYVRSLARDLGRALGCGAHLSELKRTAIGPWKDPGPGHRIELHGRDLLPWTHSRALTDQDVGTLRQGQPIPVAPLQAPDWRLPPGYPEPPGPVRGFHQGKLTFLLTPRDGVLAPETELRGGV</sequence>
<keyword evidence="4 5" id="KW-0413">Isomerase</keyword>
<feature type="domain" description="Pseudouridine synthase II N-terminal" evidence="6">
    <location>
        <begin position="44"/>
        <end position="183"/>
    </location>
</feature>
<dbReference type="PANTHER" id="PTHR13767">
    <property type="entry name" value="TRNA-PSEUDOURIDINE SYNTHASE"/>
    <property type="match status" value="1"/>
</dbReference>
<dbReference type="InterPro" id="IPR014780">
    <property type="entry name" value="tRNA_psdUridine_synth_TruB"/>
</dbReference>
<dbReference type="HAMAP" id="MF_01080">
    <property type="entry name" value="TruB_bact"/>
    <property type="match status" value="1"/>
</dbReference>
<dbReference type="EC" id="5.4.99.25" evidence="5"/>
<evidence type="ECO:0000259" key="7">
    <source>
        <dbReference type="Pfam" id="PF16198"/>
    </source>
</evidence>
<comment type="catalytic activity">
    <reaction evidence="1 5">
        <text>uridine(55) in tRNA = pseudouridine(55) in tRNA</text>
        <dbReference type="Rhea" id="RHEA:42532"/>
        <dbReference type="Rhea" id="RHEA-COMP:10101"/>
        <dbReference type="Rhea" id="RHEA-COMP:10102"/>
        <dbReference type="ChEBI" id="CHEBI:65314"/>
        <dbReference type="ChEBI" id="CHEBI:65315"/>
        <dbReference type="EC" id="5.4.99.25"/>
    </reaction>
</comment>
<dbReference type="Pfam" id="PF16198">
    <property type="entry name" value="TruB_C_2"/>
    <property type="match status" value="1"/>
</dbReference>
<dbReference type="SUPFAM" id="SSF55120">
    <property type="entry name" value="Pseudouridine synthase"/>
    <property type="match status" value="1"/>
</dbReference>
<keyword evidence="9" id="KW-1185">Reference proteome</keyword>
<name>A0A3A8K6A9_9BACT</name>
<dbReference type="Gene3D" id="3.30.2350.10">
    <property type="entry name" value="Pseudouridine synthase"/>
    <property type="match status" value="1"/>
</dbReference>
<dbReference type="NCBIfam" id="TIGR00431">
    <property type="entry name" value="TruB"/>
    <property type="match status" value="1"/>
</dbReference>
<comment type="similarity">
    <text evidence="2 5">Belongs to the pseudouridine synthase TruB family. Type 1 subfamily.</text>
</comment>
<evidence type="ECO:0000259" key="6">
    <source>
        <dbReference type="Pfam" id="PF01509"/>
    </source>
</evidence>
<dbReference type="Proteomes" id="UP000268313">
    <property type="component" value="Unassembled WGS sequence"/>
</dbReference>
<dbReference type="EMBL" id="RAWE01000037">
    <property type="protein sequence ID" value="RKH03728.1"/>
    <property type="molecule type" value="Genomic_DNA"/>
</dbReference>
<protein>
    <recommendedName>
        <fullName evidence="5">tRNA pseudouridine synthase B</fullName>
        <ecNumber evidence="5">5.4.99.25</ecNumber>
    </recommendedName>
    <alternativeName>
        <fullName evidence="5">tRNA pseudouridine(55) synthase</fullName>
        <shortName evidence="5">Psi55 synthase</shortName>
    </alternativeName>
    <alternativeName>
        <fullName evidence="5">tRNA pseudouridylate synthase</fullName>
    </alternativeName>
    <alternativeName>
        <fullName evidence="5">tRNA-uridine isomerase</fullName>
    </alternativeName>
</protein>
<evidence type="ECO:0000313" key="8">
    <source>
        <dbReference type="EMBL" id="RKH03728.1"/>
    </source>
</evidence>
<keyword evidence="3 5" id="KW-0819">tRNA processing</keyword>
<evidence type="ECO:0000256" key="4">
    <source>
        <dbReference type="ARBA" id="ARBA00023235"/>
    </source>
</evidence>
<dbReference type="InterPro" id="IPR020103">
    <property type="entry name" value="PsdUridine_synth_cat_dom_sf"/>
</dbReference>
<proteinExistence type="inferred from homology"/>
<dbReference type="InterPro" id="IPR002501">
    <property type="entry name" value="PsdUridine_synth_N"/>
</dbReference>
<organism evidence="8 9">
    <name type="scientific">Corallococcus carmarthensis</name>
    <dbReference type="NCBI Taxonomy" id="2316728"/>
    <lineage>
        <taxon>Bacteria</taxon>
        <taxon>Pseudomonadati</taxon>
        <taxon>Myxococcota</taxon>
        <taxon>Myxococcia</taxon>
        <taxon>Myxococcales</taxon>
        <taxon>Cystobacterineae</taxon>
        <taxon>Myxococcaceae</taxon>
        <taxon>Corallococcus</taxon>
    </lineage>
</organism>
<evidence type="ECO:0000256" key="1">
    <source>
        <dbReference type="ARBA" id="ARBA00000385"/>
    </source>
</evidence>
<evidence type="ECO:0000256" key="2">
    <source>
        <dbReference type="ARBA" id="ARBA00005642"/>
    </source>
</evidence>